<dbReference type="RefSeq" id="WP_234564378.1">
    <property type="nucleotide sequence ID" value="NZ_JAJTTD010000010.1"/>
</dbReference>
<dbReference type="Proteomes" id="UP001206014">
    <property type="component" value="Unassembled WGS sequence"/>
</dbReference>
<evidence type="ECO:0000313" key="1">
    <source>
        <dbReference type="EMBL" id="MCP9501756.1"/>
    </source>
</evidence>
<name>A0AAW5I0L0_9BACT</name>
<dbReference type="EMBL" id="JANDXR010000010">
    <property type="protein sequence ID" value="MCP9501756.1"/>
    <property type="molecule type" value="Genomic_DNA"/>
</dbReference>
<sequence length="92" mass="10807">MAINQLNKYVWLVETIHRAKKRGGITLKEIQSRWLDSDLSEGTELSRRTFINNIHSIEELFEINIECGSGYRYNIEYGDCFEEGSTRSWCSR</sequence>
<protein>
    <recommendedName>
        <fullName evidence="3">Helix-turn-helix type 11 domain-containing protein</fullName>
    </recommendedName>
</protein>
<comment type="caution">
    <text evidence="1">The sequence shown here is derived from an EMBL/GenBank/DDBJ whole genome shotgun (WGS) entry which is preliminary data.</text>
</comment>
<evidence type="ECO:0000313" key="2">
    <source>
        <dbReference type="Proteomes" id="UP001206014"/>
    </source>
</evidence>
<proteinExistence type="predicted"/>
<reference evidence="1" key="1">
    <citation type="submission" date="2022-07" db="EMBL/GenBank/DDBJ databases">
        <title>Prevotella copri.</title>
        <authorList>
            <person name="Yang C."/>
        </authorList>
    </citation>
    <scope>NUCLEOTIDE SEQUENCE</scope>
    <source>
        <strain evidence="1">HF88</strain>
    </source>
</reference>
<dbReference type="AlphaFoldDB" id="A0AAW5I0L0"/>
<evidence type="ECO:0008006" key="3">
    <source>
        <dbReference type="Google" id="ProtNLM"/>
    </source>
</evidence>
<organism evidence="1 2">
    <name type="scientific">Segatella copri</name>
    <dbReference type="NCBI Taxonomy" id="165179"/>
    <lineage>
        <taxon>Bacteria</taxon>
        <taxon>Pseudomonadati</taxon>
        <taxon>Bacteroidota</taxon>
        <taxon>Bacteroidia</taxon>
        <taxon>Bacteroidales</taxon>
        <taxon>Prevotellaceae</taxon>
        <taxon>Segatella</taxon>
    </lineage>
</organism>
<accession>A0AAW5I0L0</accession>
<gene>
    <name evidence="1" type="ORF">NND11_09360</name>
</gene>